<feature type="compositionally biased region" description="Basic and acidic residues" evidence="1">
    <location>
        <begin position="155"/>
        <end position="164"/>
    </location>
</feature>
<feature type="compositionally biased region" description="Basic residues" evidence="1">
    <location>
        <begin position="1"/>
        <end position="10"/>
    </location>
</feature>
<dbReference type="PANTHER" id="PTHR36808">
    <property type="entry name" value="TRANSCRIPTIONAL REGULATOR ATRX-LIKE PROTEIN"/>
    <property type="match status" value="1"/>
</dbReference>
<dbReference type="EMBL" id="JAXIOK010000006">
    <property type="protein sequence ID" value="KAK4767837.1"/>
    <property type="molecule type" value="Genomic_DNA"/>
</dbReference>
<dbReference type="Proteomes" id="UP001345219">
    <property type="component" value="Chromosome 3"/>
</dbReference>
<reference evidence="2 3" key="1">
    <citation type="journal article" date="2023" name="Hortic Res">
        <title>Pangenome of water caltrop reveals structural variations and asymmetric subgenome divergence after allopolyploidization.</title>
        <authorList>
            <person name="Zhang X."/>
            <person name="Chen Y."/>
            <person name="Wang L."/>
            <person name="Yuan Y."/>
            <person name="Fang M."/>
            <person name="Shi L."/>
            <person name="Lu R."/>
            <person name="Comes H.P."/>
            <person name="Ma Y."/>
            <person name="Chen Y."/>
            <person name="Huang G."/>
            <person name="Zhou Y."/>
            <person name="Zheng Z."/>
            <person name="Qiu Y."/>
        </authorList>
    </citation>
    <scope>NUCLEOTIDE SEQUENCE [LARGE SCALE GENOMIC DNA]</scope>
    <source>
        <tissue evidence="2">Roots</tissue>
    </source>
</reference>
<sequence>MGKSSRKKKHSDASPRARAKKSKSRKAQNKSKKVRHHRDSDSYSSDYDSPVSSYTSTEDDHRRRKRSRSHSRGNTRGSKKRIRGRSYSSESSEDSPPSRKRRGSRKNDELNTRKKTYKKKRKRHVSISSTSCSFCESGEQEFESRRGRSRRRDRHNHDVGKDKTVAIAERSAYWTRSSSCSKCSMSSHDQNEEERVISANSSMRLRSVIIVTNQANERKLDKDENKEEILYDNDYPSSRSNDSNNGGSKKETAYESYVESKITGPGEDFSEAAPNATSTLIDAKNECAEEQFEGSNPSRDYVVHSPLVKGKNGMVSDGAANEDLESVLRQKALENLKRFRAVSKADKVSNLHRNDDATEQTPAGTTVPAQMKSLEEVSTGNVDTTQYQGKRMSVWRRISTQTTSVDSNIVGREHEAAKPSPSRGSVQVSGGGSLGANVMPVANLSTNKPRMSPFTWRRDSGKTEPAAVKVAHLPKVHSQAKPLDVITRKDIVDLAKIGTSGDKSGRGSEENKIDGSAVPEHSSSSCPKPASGESTSSGVKEEAEGPQYEQRTMSVTRGDETIQVNYQVYIPKRAPALARRQLKR</sequence>
<feature type="compositionally biased region" description="Low complexity" evidence="1">
    <location>
        <begin position="42"/>
        <end position="56"/>
    </location>
</feature>
<accession>A0AAN7QH60</accession>
<feature type="region of interest" description="Disordered" evidence="1">
    <location>
        <begin position="497"/>
        <end position="561"/>
    </location>
</feature>
<dbReference type="AlphaFoldDB" id="A0AAN7QH60"/>
<dbReference type="PANTHER" id="PTHR36808:SF1">
    <property type="entry name" value="TRANSCRIPTIONAL REGULATOR ATRX-LIKE PROTEIN"/>
    <property type="match status" value="1"/>
</dbReference>
<evidence type="ECO:0000313" key="2">
    <source>
        <dbReference type="EMBL" id="KAK4767837.1"/>
    </source>
</evidence>
<feature type="compositionally biased region" description="Basic residues" evidence="1">
    <location>
        <begin position="113"/>
        <end position="125"/>
    </location>
</feature>
<evidence type="ECO:0000256" key="1">
    <source>
        <dbReference type="SAM" id="MobiDB-lite"/>
    </source>
</evidence>
<feature type="compositionally biased region" description="Basic and acidic residues" evidence="1">
    <location>
        <begin position="220"/>
        <end position="229"/>
    </location>
</feature>
<organism evidence="2 3">
    <name type="scientific">Trapa incisa</name>
    <dbReference type="NCBI Taxonomy" id="236973"/>
    <lineage>
        <taxon>Eukaryota</taxon>
        <taxon>Viridiplantae</taxon>
        <taxon>Streptophyta</taxon>
        <taxon>Embryophyta</taxon>
        <taxon>Tracheophyta</taxon>
        <taxon>Spermatophyta</taxon>
        <taxon>Magnoliopsida</taxon>
        <taxon>eudicotyledons</taxon>
        <taxon>Gunneridae</taxon>
        <taxon>Pentapetalae</taxon>
        <taxon>rosids</taxon>
        <taxon>malvids</taxon>
        <taxon>Myrtales</taxon>
        <taxon>Lythraceae</taxon>
        <taxon>Trapa</taxon>
    </lineage>
</organism>
<feature type="region of interest" description="Disordered" evidence="1">
    <location>
        <begin position="220"/>
        <end position="256"/>
    </location>
</feature>
<proteinExistence type="predicted"/>
<feature type="compositionally biased region" description="Polar residues" evidence="1">
    <location>
        <begin position="521"/>
        <end position="538"/>
    </location>
</feature>
<keyword evidence="3" id="KW-1185">Reference proteome</keyword>
<feature type="compositionally biased region" description="Basic residues" evidence="1">
    <location>
        <begin position="17"/>
        <end position="37"/>
    </location>
</feature>
<feature type="compositionally biased region" description="Low complexity" evidence="1">
    <location>
        <begin position="237"/>
        <end position="247"/>
    </location>
</feature>
<feature type="compositionally biased region" description="Low complexity" evidence="1">
    <location>
        <begin position="126"/>
        <end position="137"/>
    </location>
</feature>
<comment type="caution">
    <text evidence="2">The sequence shown here is derived from an EMBL/GenBank/DDBJ whole genome shotgun (WGS) entry which is preliminary data.</text>
</comment>
<feature type="compositionally biased region" description="Basic residues" evidence="1">
    <location>
        <begin position="62"/>
        <end position="84"/>
    </location>
</feature>
<feature type="compositionally biased region" description="Basic and acidic residues" evidence="1">
    <location>
        <begin position="503"/>
        <end position="513"/>
    </location>
</feature>
<name>A0AAN7QH60_9MYRT</name>
<gene>
    <name evidence="2" type="ORF">SAY87_002978</name>
</gene>
<evidence type="ECO:0000313" key="3">
    <source>
        <dbReference type="Proteomes" id="UP001345219"/>
    </source>
</evidence>
<feature type="region of interest" description="Disordered" evidence="1">
    <location>
        <begin position="1"/>
        <end position="164"/>
    </location>
</feature>
<protein>
    <submittedName>
        <fullName evidence="2">Uncharacterized protein</fullName>
    </submittedName>
</protein>